<feature type="binding site" evidence="18">
    <location>
        <position position="244"/>
    </location>
    <ligand>
        <name>Zn(2+)</name>
        <dbReference type="ChEBI" id="CHEBI:29105"/>
    </ligand>
</feature>
<comment type="cofactor">
    <cofactor evidence="18">
        <name>Co(2+)</name>
        <dbReference type="ChEBI" id="CHEBI:48828"/>
    </cofactor>
    <cofactor evidence="18">
        <name>Zn(2+)</name>
        <dbReference type="ChEBI" id="CHEBI:29105"/>
    </cofactor>
    <text evidence="18">Binds 1 divalent metal cation per subunit. Can use either Co(2+) or Zn(2+).</text>
</comment>
<comment type="function">
    <text evidence="18">Catalyzes the conversion of 3-deoxy-D-arabino-heptulosonate 7-phosphate (DAHP) to dehydroquinate (DHQ).</text>
</comment>
<keyword evidence="10 18" id="KW-0028">Amino-acid biosynthesis</keyword>
<keyword evidence="13 18" id="KW-0862">Zinc</keyword>
<evidence type="ECO:0000256" key="14">
    <source>
        <dbReference type="ARBA" id="ARBA00023027"/>
    </source>
</evidence>
<evidence type="ECO:0000256" key="4">
    <source>
        <dbReference type="ARBA" id="ARBA00004496"/>
    </source>
</evidence>
<evidence type="ECO:0000256" key="1">
    <source>
        <dbReference type="ARBA" id="ARBA00001393"/>
    </source>
</evidence>
<dbReference type="PIRSF" id="PIRSF001455">
    <property type="entry name" value="DHQ_synth"/>
    <property type="match status" value="1"/>
</dbReference>
<sequence>MKKISVKTSRPYEVLIERGALAKSGEYIAQVTGSRKAAIITDDNVEKYHLPTVLDSMKKAGFECSVYAFPHGEQSKCLENLGNIFDFLCDSGITRSDIVVALGGGVVGDITGFAAASYLRGVDFVQIPTTLLAQVDSSVGGKTAIDIKGGKNLVGAFKQPALVICDSDTLKTLPEEVLSEGMGECIKYGMIRDGKLFELMESHDLDTVDDIMDEMVYKCVDIKRQVVENDEFDRGERMILNFGHTLGHALEGWHKYTGISHGAGVAAGMCMITDKLAPQLSDRLKKCCAAYKLPTGSDIPMSELLPFCSKDKKNEKKDINYIICKEIGKCEIVKVPFTEFCRLMEG</sequence>
<dbReference type="InterPro" id="IPR030960">
    <property type="entry name" value="DHQS/DOIS_N"/>
</dbReference>
<keyword evidence="9 18" id="KW-0963">Cytoplasm</keyword>
<dbReference type="GO" id="GO:0009423">
    <property type="term" value="P:chorismate biosynthetic process"/>
    <property type="evidence" value="ECO:0007669"/>
    <property type="project" value="UniProtKB-UniRule"/>
</dbReference>
<evidence type="ECO:0000256" key="8">
    <source>
        <dbReference type="ARBA" id="ARBA00017684"/>
    </source>
</evidence>
<dbReference type="GO" id="GO:0009073">
    <property type="term" value="P:aromatic amino acid family biosynthetic process"/>
    <property type="evidence" value="ECO:0007669"/>
    <property type="project" value="UniProtKB-KW"/>
</dbReference>
<accession>A0A1K1LIR5</accession>
<evidence type="ECO:0000256" key="6">
    <source>
        <dbReference type="ARBA" id="ARBA00005412"/>
    </source>
</evidence>
<comment type="caution">
    <text evidence="18">Lacks conserved residue(s) required for the propagation of feature annotation.</text>
</comment>
<evidence type="ECO:0000256" key="2">
    <source>
        <dbReference type="ARBA" id="ARBA00001911"/>
    </source>
</evidence>
<evidence type="ECO:0000256" key="7">
    <source>
        <dbReference type="ARBA" id="ARBA00013031"/>
    </source>
</evidence>
<comment type="cofactor">
    <cofactor evidence="3">
        <name>Zn(2+)</name>
        <dbReference type="ChEBI" id="CHEBI:29105"/>
    </cofactor>
</comment>
<feature type="binding site" evidence="18">
    <location>
        <position position="151"/>
    </location>
    <ligand>
        <name>NAD(+)</name>
        <dbReference type="ChEBI" id="CHEBI:57540"/>
    </ligand>
</feature>
<evidence type="ECO:0000259" key="20">
    <source>
        <dbReference type="Pfam" id="PF24621"/>
    </source>
</evidence>
<comment type="pathway">
    <text evidence="5 18">Metabolic intermediate biosynthesis; chorismate biosynthesis; chorismate from D-erythrose 4-phosphate and phosphoenolpyruvate: step 2/7.</text>
</comment>
<dbReference type="InterPro" id="IPR056179">
    <property type="entry name" value="DHQS_C"/>
</dbReference>
<keyword evidence="14 18" id="KW-0520">NAD</keyword>
<dbReference type="UniPathway" id="UPA00053">
    <property type="reaction ID" value="UER00085"/>
</dbReference>
<dbReference type="GO" id="GO:0046872">
    <property type="term" value="F:metal ion binding"/>
    <property type="evidence" value="ECO:0007669"/>
    <property type="project" value="UniProtKB-KW"/>
</dbReference>
<protein>
    <recommendedName>
        <fullName evidence="8 18">3-dehydroquinate synthase</fullName>
        <shortName evidence="18">DHQS</shortName>
        <ecNumber evidence="7 18">4.2.3.4</ecNumber>
    </recommendedName>
</protein>
<feature type="binding site" evidence="18">
    <location>
        <begin position="129"/>
        <end position="130"/>
    </location>
    <ligand>
        <name>NAD(+)</name>
        <dbReference type="ChEBI" id="CHEBI:57540"/>
    </ligand>
</feature>
<dbReference type="EC" id="4.2.3.4" evidence="7 18"/>
<evidence type="ECO:0000256" key="12">
    <source>
        <dbReference type="ARBA" id="ARBA00022741"/>
    </source>
</evidence>
<keyword evidence="12 18" id="KW-0547">Nucleotide-binding</keyword>
<dbReference type="CDD" id="cd08195">
    <property type="entry name" value="DHQS"/>
    <property type="match status" value="1"/>
</dbReference>
<keyword evidence="11 18" id="KW-0479">Metal-binding</keyword>
<dbReference type="EMBL" id="FPIP01000001">
    <property type="protein sequence ID" value="SFW10771.1"/>
    <property type="molecule type" value="Genomic_DNA"/>
</dbReference>
<dbReference type="Proteomes" id="UP000183461">
    <property type="component" value="Unassembled WGS sequence"/>
</dbReference>
<feature type="domain" description="3-dehydroquinate synthase N-terminal" evidence="19">
    <location>
        <begin position="68"/>
        <end position="178"/>
    </location>
</feature>
<comment type="similarity">
    <text evidence="6 18">Belongs to the sugar phosphate cyclases superfamily. Dehydroquinate synthase family.</text>
</comment>
<dbReference type="Gene3D" id="3.40.50.1970">
    <property type="match status" value="1"/>
</dbReference>
<comment type="cofactor">
    <cofactor evidence="2 18">
        <name>NAD(+)</name>
        <dbReference type="ChEBI" id="CHEBI:57540"/>
    </cofactor>
</comment>
<evidence type="ECO:0000256" key="11">
    <source>
        <dbReference type="ARBA" id="ARBA00022723"/>
    </source>
</evidence>
<dbReference type="InterPro" id="IPR050071">
    <property type="entry name" value="Dehydroquinate_synthase"/>
</dbReference>
<keyword evidence="16 18" id="KW-0456">Lyase</keyword>
<evidence type="ECO:0000256" key="10">
    <source>
        <dbReference type="ARBA" id="ARBA00022605"/>
    </source>
</evidence>
<dbReference type="PANTHER" id="PTHR43622:SF7">
    <property type="entry name" value="3-DEHYDROQUINATE SYNTHASE, CHLOROPLASTIC"/>
    <property type="match status" value="1"/>
</dbReference>
<dbReference type="InterPro" id="IPR016037">
    <property type="entry name" value="DHQ_synth_AroB"/>
</dbReference>
<feature type="binding site" evidence="18">
    <location>
        <begin position="105"/>
        <end position="109"/>
    </location>
    <ligand>
        <name>NAD(+)</name>
        <dbReference type="ChEBI" id="CHEBI:57540"/>
    </ligand>
</feature>
<organism evidence="21 22">
    <name type="scientific">Ruminococcus flavefaciens</name>
    <dbReference type="NCBI Taxonomy" id="1265"/>
    <lineage>
        <taxon>Bacteria</taxon>
        <taxon>Bacillati</taxon>
        <taxon>Bacillota</taxon>
        <taxon>Clostridia</taxon>
        <taxon>Eubacteriales</taxon>
        <taxon>Oscillospiraceae</taxon>
        <taxon>Ruminococcus</taxon>
    </lineage>
</organism>
<dbReference type="GO" id="GO:0008652">
    <property type="term" value="P:amino acid biosynthetic process"/>
    <property type="evidence" value="ECO:0007669"/>
    <property type="project" value="UniProtKB-KW"/>
</dbReference>
<reference evidence="21 22" key="1">
    <citation type="submission" date="2016-11" db="EMBL/GenBank/DDBJ databases">
        <authorList>
            <person name="Jaros S."/>
            <person name="Januszkiewicz K."/>
            <person name="Wedrychowicz H."/>
        </authorList>
    </citation>
    <scope>NUCLEOTIDE SEQUENCE [LARGE SCALE GENOMIC DNA]</scope>
    <source>
        <strain evidence="21 22">YL228</strain>
    </source>
</reference>
<dbReference type="NCBIfam" id="TIGR01357">
    <property type="entry name" value="aroB"/>
    <property type="match status" value="1"/>
</dbReference>
<evidence type="ECO:0000256" key="5">
    <source>
        <dbReference type="ARBA" id="ARBA00004661"/>
    </source>
</evidence>
<dbReference type="SUPFAM" id="SSF56796">
    <property type="entry name" value="Dehydroquinate synthase-like"/>
    <property type="match status" value="1"/>
</dbReference>
<dbReference type="GO" id="GO:0005737">
    <property type="term" value="C:cytoplasm"/>
    <property type="evidence" value="ECO:0007669"/>
    <property type="project" value="UniProtKB-SubCell"/>
</dbReference>
<dbReference type="Gene3D" id="1.20.1090.10">
    <property type="entry name" value="Dehydroquinate synthase-like - alpha domain"/>
    <property type="match status" value="1"/>
</dbReference>
<comment type="catalytic activity">
    <reaction evidence="1 18">
        <text>7-phospho-2-dehydro-3-deoxy-D-arabino-heptonate = 3-dehydroquinate + phosphate</text>
        <dbReference type="Rhea" id="RHEA:21968"/>
        <dbReference type="ChEBI" id="CHEBI:32364"/>
        <dbReference type="ChEBI" id="CHEBI:43474"/>
        <dbReference type="ChEBI" id="CHEBI:58394"/>
        <dbReference type="EC" id="4.2.3.4"/>
    </reaction>
</comment>
<feature type="domain" description="3-dehydroquinate synthase C-terminal" evidence="20">
    <location>
        <begin position="181"/>
        <end position="314"/>
    </location>
</feature>
<evidence type="ECO:0000313" key="21">
    <source>
        <dbReference type="EMBL" id="SFW10771.1"/>
    </source>
</evidence>
<dbReference type="Pfam" id="PF24621">
    <property type="entry name" value="DHQS_C"/>
    <property type="match status" value="1"/>
</dbReference>
<evidence type="ECO:0000256" key="17">
    <source>
        <dbReference type="ARBA" id="ARBA00023285"/>
    </source>
</evidence>
<dbReference type="HAMAP" id="MF_00110">
    <property type="entry name" value="DHQ_synthase"/>
    <property type="match status" value="1"/>
</dbReference>
<feature type="binding site" evidence="18">
    <location>
        <position position="261"/>
    </location>
    <ligand>
        <name>Zn(2+)</name>
        <dbReference type="ChEBI" id="CHEBI:29105"/>
    </ligand>
</feature>
<evidence type="ECO:0000256" key="15">
    <source>
        <dbReference type="ARBA" id="ARBA00023141"/>
    </source>
</evidence>
<evidence type="ECO:0000259" key="19">
    <source>
        <dbReference type="Pfam" id="PF01761"/>
    </source>
</evidence>
<evidence type="ECO:0000256" key="18">
    <source>
        <dbReference type="HAMAP-Rule" id="MF_00110"/>
    </source>
</evidence>
<keyword evidence="17 18" id="KW-0170">Cobalt</keyword>
<dbReference type="PANTHER" id="PTHR43622">
    <property type="entry name" value="3-DEHYDROQUINATE SYNTHASE"/>
    <property type="match status" value="1"/>
</dbReference>
<feature type="binding site" evidence="18">
    <location>
        <position position="142"/>
    </location>
    <ligand>
        <name>NAD(+)</name>
        <dbReference type="ChEBI" id="CHEBI:57540"/>
    </ligand>
</feature>
<evidence type="ECO:0000256" key="9">
    <source>
        <dbReference type="ARBA" id="ARBA00022490"/>
    </source>
</evidence>
<dbReference type="GO" id="GO:0003856">
    <property type="term" value="F:3-dehydroquinate synthase activity"/>
    <property type="evidence" value="ECO:0007669"/>
    <property type="project" value="UniProtKB-UniRule"/>
</dbReference>
<dbReference type="InterPro" id="IPR030963">
    <property type="entry name" value="DHQ_synth_fam"/>
</dbReference>
<evidence type="ECO:0000313" key="22">
    <source>
        <dbReference type="Proteomes" id="UP000183461"/>
    </source>
</evidence>
<evidence type="ECO:0000256" key="13">
    <source>
        <dbReference type="ARBA" id="ARBA00022833"/>
    </source>
</evidence>
<evidence type="ECO:0000256" key="16">
    <source>
        <dbReference type="ARBA" id="ARBA00023239"/>
    </source>
</evidence>
<keyword evidence="15 18" id="KW-0057">Aromatic amino acid biosynthesis</keyword>
<dbReference type="FunFam" id="3.40.50.1970:FF:000007">
    <property type="entry name" value="Pentafunctional AROM polypeptide"/>
    <property type="match status" value="1"/>
</dbReference>
<dbReference type="RefSeq" id="WP_072298863.1">
    <property type="nucleotide sequence ID" value="NZ_FPIP01000001.1"/>
</dbReference>
<feature type="binding site" evidence="18">
    <location>
        <position position="184"/>
    </location>
    <ligand>
        <name>Zn(2+)</name>
        <dbReference type="ChEBI" id="CHEBI:29105"/>
    </ligand>
</feature>
<comment type="subcellular location">
    <subcellularLocation>
        <location evidence="4 18">Cytoplasm</location>
    </subcellularLocation>
</comment>
<dbReference type="GO" id="GO:0000166">
    <property type="term" value="F:nucleotide binding"/>
    <property type="evidence" value="ECO:0007669"/>
    <property type="project" value="UniProtKB-KW"/>
</dbReference>
<dbReference type="AlphaFoldDB" id="A0A1K1LIR5"/>
<feature type="binding site" evidence="18">
    <location>
        <begin position="169"/>
        <end position="172"/>
    </location>
    <ligand>
        <name>NAD(+)</name>
        <dbReference type="ChEBI" id="CHEBI:57540"/>
    </ligand>
</feature>
<dbReference type="Pfam" id="PF01761">
    <property type="entry name" value="DHQ_synthase"/>
    <property type="match status" value="1"/>
</dbReference>
<name>A0A1K1LIR5_RUMFL</name>
<proteinExistence type="inferred from homology"/>
<evidence type="ECO:0000256" key="3">
    <source>
        <dbReference type="ARBA" id="ARBA00001947"/>
    </source>
</evidence>
<gene>
    <name evidence="18" type="primary">aroB</name>
    <name evidence="21" type="ORF">SAMN02910280_0402</name>
</gene>